<evidence type="ECO:0000256" key="1">
    <source>
        <dbReference type="SAM" id="SignalP"/>
    </source>
</evidence>
<proteinExistence type="predicted"/>
<feature type="signal peptide" evidence="1">
    <location>
        <begin position="1"/>
        <end position="25"/>
    </location>
</feature>
<accession>A0A5N8H2S4</accession>
<dbReference type="Pfam" id="PF14855">
    <property type="entry name" value="PapJ"/>
    <property type="match status" value="1"/>
</dbReference>
<dbReference type="Proteomes" id="UP000392867">
    <property type="component" value="Unassembled WGS sequence"/>
</dbReference>
<gene>
    <name evidence="2" type="ORF">FVB16_00305</name>
</gene>
<evidence type="ECO:0000313" key="3">
    <source>
        <dbReference type="Proteomes" id="UP000392867"/>
    </source>
</evidence>
<keyword evidence="1" id="KW-0732">Signal</keyword>
<reference evidence="2 3" key="1">
    <citation type="submission" date="2019-08" db="EMBL/GenBank/DDBJ databases">
        <title>Identification of Water Treatment Resistant and Multidrug Resistant Urinary Pathogenic Escherichia coli in Wastewater.</title>
        <authorList>
            <person name="Neumann N."/>
        </authorList>
    </citation>
    <scope>NUCLEOTIDE SEQUENCE [LARGE SCALE GENOMIC DNA]</scope>
    <source>
        <strain evidence="2 3">WU2356</strain>
    </source>
</reference>
<protein>
    <submittedName>
        <fullName evidence="2">Nuclease PIN</fullName>
    </submittedName>
</protein>
<name>A0A5N8H2S4_ECOLX</name>
<dbReference type="RefSeq" id="WP_097339946.1">
    <property type="nucleotide sequence ID" value="NZ_JACXJX010000088.1"/>
</dbReference>
<dbReference type="PROSITE" id="PS51257">
    <property type="entry name" value="PROKAR_LIPOPROTEIN"/>
    <property type="match status" value="1"/>
</dbReference>
<organism evidence="2 3">
    <name type="scientific">Escherichia coli</name>
    <dbReference type="NCBI Taxonomy" id="562"/>
    <lineage>
        <taxon>Bacteria</taxon>
        <taxon>Pseudomonadati</taxon>
        <taxon>Pseudomonadota</taxon>
        <taxon>Gammaproteobacteria</taxon>
        <taxon>Enterobacterales</taxon>
        <taxon>Enterobacteriaceae</taxon>
        <taxon>Escherichia</taxon>
    </lineage>
</organism>
<comment type="caution">
    <text evidence="2">The sequence shown here is derived from an EMBL/GenBank/DDBJ whole genome shotgun (WGS) entry which is preliminary data.</text>
</comment>
<dbReference type="AlphaFoldDB" id="A0A5N8H2S4"/>
<dbReference type="EMBL" id="VOTT01000001">
    <property type="protein sequence ID" value="MPU47338.1"/>
    <property type="molecule type" value="Genomic_DNA"/>
</dbReference>
<sequence>MNRTTTGLCLAALLVSCSMNSVLWADELVMRDNFFVANEARHQWVNEHNGRTGMLTVSGALLSSPCTLETNEVELPLQKSTNGIMTRYALKLNLLGCGEGGTVTSDTSVAGRDSMMVIQSAMITGGEGGMLQPGQKMLGAGHAVVYGGNNQLTYWLSEAQQQALAGEQAKDRAKGKPYMNSRDNAALLRLRLDYE</sequence>
<feature type="chain" id="PRO_5024332422" evidence="1">
    <location>
        <begin position="26"/>
        <end position="195"/>
    </location>
</feature>
<evidence type="ECO:0000313" key="2">
    <source>
        <dbReference type="EMBL" id="MPU47338.1"/>
    </source>
</evidence>
<dbReference type="InterPro" id="IPR029224">
    <property type="entry name" value="PapJ"/>
</dbReference>